<dbReference type="EMBL" id="JARAKH010000020">
    <property type="protein sequence ID" value="KAK8393863.1"/>
    <property type="molecule type" value="Genomic_DNA"/>
</dbReference>
<sequence length="101" mass="11696">MRACILSDQETAAKFMRPVKTPEWPRDSYTTGNTVQKHNNCSVTAQGHLQLIPFIPGRYFQLYERLLNEITSAKQHPSVQSSIFFPPPHRWLECVKVRDPN</sequence>
<keyword evidence="2" id="KW-1185">Reference proteome</keyword>
<gene>
    <name evidence="1" type="ORF">O3P69_006888</name>
</gene>
<accession>A0AAW0U378</accession>
<dbReference type="AlphaFoldDB" id="A0AAW0U378"/>
<comment type="caution">
    <text evidence="1">The sequence shown here is derived from an EMBL/GenBank/DDBJ whole genome shotgun (WGS) entry which is preliminary data.</text>
</comment>
<evidence type="ECO:0000313" key="2">
    <source>
        <dbReference type="Proteomes" id="UP001487740"/>
    </source>
</evidence>
<organism evidence="1 2">
    <name type="scientific">Scylla paramamosain</name>
    <name type="common">Mud crab</name>
    <dbReference type="NCBI Taxonomy" id="85552"/>
    <lineage>
        <taxon>Eukaryota</taxon>
        <taxon>Metazoa</taxon>
        <taxon>Ecdysozoa</taxon>
        <taxon>Arthropoda</taxon>
        <taxon>Crustacea</taxon>
        <taxon>Multicrustacea</taxon>
        <taxon>Malacostraca</taxon>
        <taxon>Eumalacostraca</taxon>
        <taxon>Eucarida</taxon>
        <taxon>Decapoda</taxon>
        <taxon>Pleocyemata</taxon>
        <taxon>Brachyura</taxon>
        <taxon>Eubrachyura</taxon>
        <taxon>Portunoidea</taxon>
        <taxon>Portunidae</taxon>
        <taxon>Portuninae</taxon>
        <taxon>Scylla</taxon>
    </lineage>
</organism>
<proteinExistence type="predicted"/>
<dbReference type="Proteomes" id="UP001487740">
    <property type="component" value="Unassembled WGS sequence"/>
</dbReference>
<name>A0AAW0U378_SCYPA</name>
<reference evidence="1 2" key="1">
    <citation type="submission" date="2023-03" db="EMBL/GenBank/DDBJ databases">
        <title>High-quality genome of Scylla paramamosain provides insights in environmental adaptation.</title>
        <authorList>
            <person name="Zhang L."/>
        </authorList>
    </citation>
    <scope>NUCLEOTIDE SEQUENCE [LARGE SCALE GENOMIC DNA]</scope>
    <source>
        <strain evidence="1">LZ_2023a</strain>
        <tissue evidence="1">Muscle</tissue>
    </source>
</reference>
<protein>
    <submittedName>
        <fullName evidence="1">Uncharacterized protein</fullName>
    </submittedName>
</protein>
<evidence type="ECO:0000313" key="1">
    <source>
        <dbReference type="EMBL" id="KAK8393863.1"/>
    </source>
</evidence>